<reference evidence="1 2" key="2">
    <citation type="submission" date="2014-03" db="EMBL/GenBank/DDBJ databases">
        <title>The Genome Sequence of Anncaliia algerae insect isolate PRA339.</title>
        <authorList>
            <consortium name="The Broad Institute Genome Sequencing Platform"/>
            <consortium name="The Broad Institute Genome Sequencing Center for Infectious Disease"/>
            <person name="Cuomo C."/>
            <person name="Becnel J."/>
            <person name="Sanscrainte N."/>
            <person name="Walker B."/>
            <person name="Young S.K."/>
            <person name="Zeng Q."/>
            <person name="Gargeya S."/>
            <person name="Fitzgerald M."/>
            <person name="Haas B."/>
            <person name="Abouelleil A."/>
            <person name="Alvarado L."/>
            <person name="Arachchi H.M."/>
            <person name="Berlin A.M."/>
            <person name="Chapman S.B."/>
            <person name="Dewar J."/>
            <person name="Goldberg J."/>
            <person name="Griggs A."/>
            <person name="Gujja S."/>
            <person name="Hansen M."/>
            <person name="Howarth C."/>
            <person name="Imamovic A."/>
            <person name="Larimer J."/>
            <person name="McCowan C."/>
            <person name="Murphy C."/>
            <person name="Neiman D."/>
            <person name="Pearson M."/>
            <person name="Priest M."/>
            <person name="Roberts A."/>
            <person name="Saif S."/>
            <person name="Shea T."/>
            <person name="Sisk P."/>
            <person name="Sykes S."/>
            <person name="Wortman J."/>
            <person name="Nusbaum C."/>
            <person name="Birren B."/>
        </authorList>
    </citation>
    <scope>NUCLEOTIDE SEQUENCE [LARGE SCALE GENOMIC DNA]</scope>
    <source>
        <strain evidence="1 2">PRA339</strain>
    </source>
</reference>
<keyword evidence="2" id="KW-1185">Reference proteome</keyword>
<evidence type="ECO:0000313" key="2">
    <source>
        <dbReference type="Proteomes" id="UP000030655"/>
    </source>
</evidence>
<accession>A0A059F0Z0</accession>
<dbReference type="Proteomes" id="UP000030655">
    <property type="component" value="Unassembled WGS sequence"/>
</dbReference>
<protein>
    <submittedName>
        <fullName evidence="1">Uncharacterized protein</fullName>
    </submittedName>
</protein>
<sequence>MQYKIIELLIQEDSFKLFTNPKLNPNLNTIIQKIPSFTSLMEFKNYLIDFFKQIIVNASDESLEYYESFKMINFVERIFNEIPKPEDSCLDMTDEIIALYTESLLDFIEGNDNETLRKYVYTLLS</sequence>
<organism evidence="1 2">
    <name type="scientific">Anncaliia algerae PRA339</name>
    <dbReference type="NCBI Taxonomy" id="1288291"/>
    <lineage>
        <taxon>Eukaryota</taxon>
        <taxon>Fungi</taxon>
        <taxon>Fungi incertae sedis</taxon>
        <taxon>Microsporidia</taxon>
        <taxon>Tubulinosematoidea</taxon>
        <taxon>Tubulinosematidae</taxon>
        <taxon>Anncaliia</taxon>
    </lineage>
</organism>
<reference evidence="2" key="1">
    <citation type="submission" date="2013-02" db="EMBL/GenBank/DDBJ databases">
        <authorList>
            <consortium name="The Broad Institute Genome Sequencing Platform"/>
            <person name="Cuomo C."/>
            <person name="Becnel J."/>
            <person name="Sanscrainte N."/>
            <person name="Walker B."/>
            <person name="Young S.K."/>
            <person name="Zeng Q."/>
            <person name="Gargeya S."/>
            <person name="Fitzgerald M."/>
            <person name="Haas B."/>
            <person name="Abouelleil A."/>
            <person name="Alvarado L."/>
            <person name="Arachchi H.M."/>
            <person name="Berlin A.M."/>
            <person name="Chapman S.B."/>
            <person name="Dewar J."/>
            <person name="Goldberg J."/>
            <person name="Griggs A."/>
            <person name="Gujja S."/>
            <person name="Hansen M."/>
            <person name="Howarth C."/>
            <person name="Imamovic A."/>
            <person name="Larimer J."/>
            <person name="McCowan C."/>
            <person name="Murphy C."/>
            <person name="Neiman D."/>
            <person name="Pearson M."/>
            <person name="Priest M."/>
            <person name="Roberts A."/>
            <person name="Saif S."/>
            <person name="Shea T."/>
            <person name="Sisk P."/>
            <person name="Sykes S."/>
            <person name="Wortman J."/>
            <person name="Nusbaum C."/>
            <person name="Birren B."/>
        </authorList>
    </citation>
    <scope>NUCLEOTIDE SEQUENCE [LARGE SCALE GENOMIC DNA]</scope>
    <source>
        <strain evidence="2">PRA339</strain>
    </source>
</reference>
<name>A0A059F0Z0_9MICR</name>
<evidence type="ECO:0000313" key="1">
    <source>
        <dbReference type="EMBL" id="KCZ80626.1"/>
    </source>
</evidence>
<dbReference type="AlphaFoldDB" id="A0A059F0Z0"/>
<gene>
    <name evidence="1" type="ORF">H312_01952</name>
</gene>
<dbReference type="VEuPathDB" id="MicrosporidiaDB:H312_01952"/>
<dbReference type="STRING" id="1288291.A0A059F0Z0"/>
<dbReference type="HOGENOM" id="CLU_159444_0_0_1"/>
<dbReference type="EMBL" id="KK365170">
    <property type="protein sequence ID" value="KCZ80626.1"/>
    <property type="molecule type" value="Genomic_DNA"/>
</dbReference>
<proteinExistence type="predicted"/>
<dbReference type="OrthoDB" id="2186267at2759"/>